<dbReference type="PANTHER" id="PTHR43791">
    <property type="entry name" value="PERMEASE-RELATED"/>
    <property type="match status" value="1"/>
</dbReference>
<evidence type="ECO:0000256" key="5">
    <source>
        <dbReference type="ARBA" id="ARBA00023136"/>
    </source>
</evidence>
<comment type="subcellular location">
    <subcellularLocation>
        <location evidence="1">Membrane</location>
        <topology evidence="1">Multi-pass membrane protein</topology>
    </subcellularLocation>
</comment>
<feature type="domain" description="Major facilitator superfamily (MFS) profile" evidence="8">
    <location>
        <begin position="55"/>
        <end position="418"/>
    </location>
</feature>
<evidence type="ECO:0000256" key="3">
    <source>
        <dbReference type="ARBA" id="ARBA00022692"/>
    </source>
</evidence>
<keyword evidence="2" id="KW-0813">Transport</keyword>
<feature type="transmembrane region" description="Helical" evidence="7">
    <location>
        <begin position="121"/>
        <end position="141"/>
    </location>
</feature>
<dbReference type="EMBL" id="JAOQAV010000060">
    <property type="protein sequence ID" value="KAJ4179286.1"/>
    <property type="molecule type" value="Genomic_DNA"/>
</dbReference>
<dbReference type="GO" id="GO:0022857">
    <property type="term" value="F:transmembrane transporter activity"/>
    <property type="evidence" value="ECO:0007669"/>
    <property type="project" value="InterPro"/>
</dbReference>
<dbReference type="InterPro" id="IPR011701">
    <property type="entry name" value="MFS"/>
</dbReference>
<keyword evidence="5 7" id="KW-0472">Membrane</keyword>
<evidence type="ECO:0000256" key="4">
    <source>
        <dbReference type="ARBA" id="ARBA00022989"/>
    </source>
</evidence>
<sequence>MDSASQKPTSAAVLEEPSVDAAKGANAATEHIESLSHETRAALDKAVSRKFDRRVLPFCILMHLCSMIDRANMGNAKVLGLKEDLHLTGNRFNIAMSLFYITYILFEIPANVVIKRIGPKIWLSFLTTSFGIVTMCQAFAISFHGIIAVRIMLGLCEAGVLPGIMFTLASFYRRHELTTRMGYLSAVVSLSGAFGGLLATGFSRIPSFGILHTWRHVLFFEGLITILVGFSVVLLPNSPATSSFLTEEERIYACSRLIDEAKALPDEKMNKVAFKRAIMHVPTQLVAVALICSLCCMGSLHIFTPTLLQSMGYSGQQAQLMSVPPYVLGAIVCITTATLSDRLRKRGIFFICLLAPCIFIGFTLNHFVSSVAVRYFGLFLAVSGGFSSSPLLLSWSVDNNSGPAVKAIASAYVIGLGG</sequence>
<keyword evidence="10" id="KW-1185">Reference proteome</keyword>
<feature type="transmembrane region" description="Helical" evidence="7">
    <location>
        <begin position="373"/>
        <end position="393"/>
    </location>
</feature>
<protein>
    <recommendedName>
        <fullName evidence="8">Major facilitator superfamily (MFS) profile domain-containing protein</fullName>
    </recommendedName>
</protein>
<reference evidence="9" key="1">
    <citation type="submission" date="2022-09" db="EMBL/GenBank/DDBJ databases">
        <title>Fusarium specimens isolated from Avocado Roots.</title>
        <authorList>
            <person name="Stajich J."/>
            <person name="Roper C."/>
            <person name="Heimlech-Rivalta G."/>
        </authorList>
    </citation>
    <scope>NUCLEOTIDE SEQUENCE</scope>
    <source>
        <strain evidence="9">A02</strain>
    </source>
</reference>
<dbReference type="PANTHER" id="PTHR43791:SF53">
    <property type="entry name" value="MAJOR FACILITATOR SUPERFAMILY (MFS) PROFILE DOMAIN-CONTAINING PROTEIN"/>
    <property type="match status" value="1"/>
</dbReference>
<comment type="caution">
    <text evidence="9">The sequence shown here is derived from an EMBL/GenBank/DDBJ whole genome shotgun (WGS) entry which is preliminary data.</text>
</comment>
<dbReference type="FunFam" id="1.20.1250.20:FF:000018">
    <property type="entry name" value="MFS transporter permease"/>
    <property type="match status" value="1"/>
</dbReference>
<feature type="transmembrane region" description="Helical" evidence="7">
    <location>
        <begin position="347"/>
        <end position="367"/>
    </location>
</feature>
<feature type="transmembrane region" description="Helical" evidence="7">
    <location>
        <begin position="285"/>
        <end position="303"/>
    </location>
</feature>
<feature type="transmembrane region" description="Helical" evidence="7">
    <location>
        <begin position="323"/>
        <end position="340"/>
    </location>
</feature>
<keyword evidence="4 7" id="KW-1133">Transmembrane helix</keyword>
<accession>A0A9W8UWP3</accession>
<name>A0A9W8UWP3_9HYPO</name>
<keyword evidence="3 7" id="KW-0812">Transmembrane</keyword>
<dbReference type="InterPro" id="IPR036259">
    <property type="entry name" value="MFS_trans_sf"/>
</dbReference>
<feature type="transmembrane region" description="Helical" evidence="7">
    <location>
        <begin position="147"/>
        <end position="171"/>
    </location>
</feature>
<dbReference type="InterPro" id="IPR020846">
    <property type="entry name" value="MFS_dom"/>
</dbReference>
<proteinExistence type="predicted"/>
<evidence type="ECO:0000256" key="7">
    <source>
        <dbReference type="SAM" id="Phobius"/>
    </source>
</evidence>
<dbReference type="SUPFAM" id="SSF103473">
    <property type="entry name" value="MFS general substrate transporter"/>
    <property type="match status" value="1"/>
</dbReference>
<evidence type="ECO:0000313" key="10">
    <source>
        <dbReference type="Proteomes" id="UP001152087"/>
    </source>
</evidence>
<evidence type="ECO:0000259" key="8">
    <source>
        <dbReference type="PROSITE" id="PS50850"/>
    </source>
</evidence>
<organism evidence="9 10">
    <name type="scientific">Fusarium falciforme</name>
    <dbReference type="NCBI Taxonomy" id="195108"/>
    <lineage>
        <taxon>Eukaryota</taxon>
        <taxon>Fungi</taxon>
        <taxon>Dikarya</taxon>
        <taxon>Ascomycota</taxon>
        <taxon>Pezizomycotina</taxon>
        <taxon>Sordariomycetes</taxon>
        <taxon>Hypocreomycetidae</taxon>
        <taxon>Hypocreales</taxon>
        <taxon>Nectriaceae</taxon>
        <taxon>Fusarium</taxon>
        <taxon>Fusarium solani species complex</taxon>
    </lineage>
</organism>
<dbReference type="Proteomes" id="UP001152087">
    <property type="component" value="Unassembled WGS sequence"/>
</dbReference>
<dbReference type="AlphaFoldDB" id="A0A9W8UWP3"/>
<dbReference type="GO" id="GO:0016020">
    <property type="term" value="C:membrane"/>
    <property type="evidence" value="ECO:0007669"/>
    <property type="project" value="UniProtKB-SubCell"/>
</dbReference>
<dbReference type="Pfam" id="PF07690">
    <property type="entry name" value="MFS_1"/>
    <property type="match status" value="1"/>
</dbReference>
<feature type="transmembrane region" description="Helical" evidence="7">
    <location>
        <begin position="183"/>
        <end position="205"/>
    </location>
</feature>
<keyword evidence="6" id="KW-0325">Glycoprotein</keyword>
<evidence type="ECO:0000256" key="2">
    <source>
        <dbReference type="ARBA" id="ARBA00022448"/>
    </source>
</evidence>
<gene>
    <name evidence="9" type="ORF">NW755_012630</name>
</gene>
<dbReference type="Gene3D" id="1.20.1250.20">
    <property type="entry name" value="MFS general substrate transporter like domains"/>
    <property type="match status" value="2"/>
</dbReference>
<evidence type="ECO:0000256" key="1">
    <source>
        <dbReference type="ARBA" id="ARBA00004141"/>
    </source>
</evidence>
<evidence type="ECO:0000313" key="9">
    <source>
        <dbReference type="EMBL" id="KAJ4179286.1"/>
    </source>
</evidence>
<evidence type="ECO:0000256" key="6">
    <source>
        <dbReference type="ARBA" id="ARBA00023180"/>
    </source>
</evidence>
<dbReference type="PROSITE" id="PS50850">
    <property type="entry name" value="MFS"/>
    <property type="match status" value="1"/>
</dbReference>
<feature type="transmembrane region" description="Helical" evidence="7">
    <location>
        <begin position="92"/>
        <end position="114"/>
    </location>
</feature>
<feature type="transmembrane region" description="Helical" evidence="7">
    <location>
        <begin position="217"/>
        <end position="235"/>
    </location>
</feature>